<dbReference type="GO" id="GO:0000155">
    <property type="term" value="F:phosphorelay sensor kinase activity"/>
    <property type="evidence" value="ECO:0007669"/>
    <property type="project" value="InterPro"/>
</dbReference>
<dbReference type="InterPro" id="IPR016120">
    <property type="entry name" value="Sig_transdc_His_kin_SpoOB"/>
</dbReference>
<keyword evidence="3" id="KW-0418">Kinase</keyword>
<reference evidence="6 7" key="2">
    <citation type="submission" date="2018-06" db="EMBL/GenBank/DDBJ databases">
        <authorList>
            <person name="Zhirakovskaya E."/>
        </authorList>
    </citation>
    <scope>NUCLEOTIDE SEQUENCE [LARGE SCALE GENOMIC DNA]</scope>
    <source>
        <strain evidence="6 7">FBKL4.011</strain>
    </source>
</reference>
<keyword evidence="4" id="KW-1133">Transmembrane helix</keyword>
<sequence>MKKFLFNNSHVFIPFMITLGCWVIQPWGMIGSIFFCAIGICTFFVGINFYQKRLFQFMEVSEAEKTKELLSKQRHDWLNHVQVLMGYQMMKKNDQIGYYLQKLVTDANRERIISNICYAPLAVFLLTLSVKYKEWEWEVSLADSFEITDDKEAKRLLDLMKQIIHWLQKQGMDYLEWTKIKVMLSQDGRTFSIKWTLADEEGKTIPLDVPQAEWQELEQQIQKNGAELFSEKAHQGMFLRYVS</sequence>
<proteinExistence type="predicted"/>
<comment type="caution">
    <text evidence="6">The sequence shown here is derived from an EMBL/GenBank/DDBJ whole genome shotgun (WGS) entry which is preliminary data.</text>
</comment>
<evidence type="ECO:0000313" key="7">
    <source>
        <dbReference type="Proteomes" id="UP000251213"/>
    </source>
</evidence>
<dbReference type="SUPFAM" id="SSF55890">
    <property type="entry name" value="Sporulation response regulatory protein Spo0B"/>
    <property type="match status" value="1"/>
</dbReference>
<keyword evidence="4" id="KW-0472">Membrane</keyword>
<name>A0A364K8U7_9BACL</name>
<dbReference type="EMBL" id="QJKK01000001">
    <property type="protein sequence ID" value="RAL26642.1"/>
    <property type="molecule type" value="Genomic_DNA"/>
</dbReference>
<dbReference type="AlphaFoldDB" id="A0A364K8U7"/>
<evidence type="ECO:0000259" key="5">
    <source>
        <dbReference type="Pfam" id="PF14689"/>
    </source>
</evidence>
<gene>
    <name evidence="6" type="ORF">DL897_00915</name>
</gene>
<dbReference type="Pfam" id="PF14689">
    <property type="entry name" value="SPOB_a"/>
    <property type="match status" value="1"/>
</dbReference>
<keyword evidence="1" id="KW-0597">Phosphoprotein</keyword>
<keyword evidence="4" id="KW-0812">Transmembrane</keyword>
<dbReference type="RefSeq" id="WP_113657247.1">
    <property type="nucleotide sequence ID" value="NZ_KZ845663.1"/>
</dbReference>
<accession>A0A364K8U7</accession>
<feature type="domain" description="SpoOB alpha-helical" evidence="5">
    <location>
        <begin position="58"/>
        <end position="116"/>
    </location>
</feature>
<evidence type="ECO:0000256" key="2">
    <source>
        <dbReference type="ARBA" id="ARBA00022679"/>
    </source>
</evidence>
<reference evidence="6 7" key="1">
    <citation type="submission" date="2018-06" db="EMBL/GenBank/DDBJ databases">
        <title>Thermoflavimicrobium daqus sp. nov., a thermophilic microbe isolated from Moutai-flavour Daqu.</title>
        <authorList>
            <person name="Wang X."/>
            <person name="Zhou H."/>
        </authorList>
    </citation>
    <scope>NUCLEOTIDE SEQUENCE [LARGE SCALE GENOMIC DNA]</scope>
    <source>
        <strain evidence="6 7">FBKL4.011</strain>
    </source>
</reference>
<dbReference type="Proteomes" id="UP000251213">
    <property type="component" value="Unassembled WGS sequence"/>
</dbReference>
<feature type="transmembrane region" description="Helical" evidence="4">
    <location>
        <begin position="31"/>
        <end position="50"/>
    </location>
</feature>
<feature type="transmembrane region" description="Helical" evidence="4">
    <location>
        <begin position="5"/>
        <end position="25"/>
    </location>
</feature>
<evidence type="ECO:0000256" key="1">
    <source>
        <dbReference type="ARBA" id="ARBA00022553"/>
    </source>
</evidence>
<dbReference type="Gene3D" id="1.10.287.130">
    <property type="match status" value="1"/>
</dbReference>
<dbReference type="PROSITE" id="PS51257">
    <property type="entry name" value="PROKAR_LIPOPROTEIN"/>
    <property type="match status" value="1"/>
</dbReference>
<evidence type="ECO:0000256" key="3">
    <source>
        <dbReference type="ARBA" id="ARBA00022777"/>
    </source>
</evidence>
<organism evidence="6 7">
    <name type="scientific">Thermoflavimicrobium daqui</name>
    <dbReference type="NCBI Taxonomy" id="2137476"/>
    <lineage>
        <taxon>Bacteria</taxon>
        <taxon>Bacillati</taxon>
        <taxon>Bacillota</taxon>
        <taxon>Bacilli</taxon>
        <taxon>Bacillales</taxon>
        <taxon>Thermoactinomycetaceae</taxon>
        <taxon>Thermoflavimicrobium</taxon>
    </lineage>
</organism>
<evidence type="ECO:0000313" key="6">
    <source>
        <dbReference type="EMBL" id="RAL26642.1"/>
    </source>
</evidence>
<keyword evidence="2" id="KW-0808">Transferase</keyword>
<dbReference type="OrthoDB" id="2375606at2"/>
<keyword evidence="7" id="KW-1185">Reference proteome</keyword>
<evidence type="ECO:0000256" key="4">
    <source>
        <dbReference type="SAM" id="Phobius"/>
    </source>
</evidence>
<dbReference type="InterPro" id="IPR039506">
    <property type="entry name" value="SPOB_a"/>
</dbReference>
<protein>
    <recommendedName>
        <fullName evidence="5">SpoOB alpha-helical domain-containing protein</fullName>
    </recommendedName>
</protein>